<dbReference type="Proteomes" id="UP000324897">
    <property type="component" value="Unassembled WGS sequence"/>
</dbReference>
<keyword evidence="3" id="KW-1185">Reference proteome</keyword>
<dbReference type="Gramene" id="TVT99311">
    <property type="protein sequence ID" value="TVT99311"/>
    <property type="gene ID" value="EJB05_55310"/>
</dbReference>
<feature type="non-terminal residue" evidence="2">
    <location>
        <position position="1"/>
    </location>
</feature>
<feature type="region of interest" description="Disordered" evidence="1">
    <location>
        <begin position="52"/>
        <end position="80"/>
    </location>
</feature>
<feature type="compositionally biased region" description="Low complexity" evidence="1">
    <location>
        <begin position="52"/>
        <end position="62"/>
    </location>
</feature>
<gene>
    <name evidence="2" type="ORF">EJB05_55310</name>
</gene>
<accession>A0A5J9SK02</accession>
<dbReference type="AlphaFoldDB" id="A0A5J9SK02"/>
<evidence type="ECO:0000313" key="3">
    <source>
        <dbReference type="Proteomes" id="UP000324897"/>
    </source>
</evidence>
<name>A0A5J9SK02_9POAL</name>
<evidence type="ECO:0000313" key="2">
    <source>
        <dbReference type="EMBL" id="TVT99311.1"/>
    </source>
</evidence>
<feature type="compositionally biased region" description="Basic residues" evidence="1">
    <location>
        <begin position="69"/>
        <end position="80"/>
    </location>
</feature>
<feature type="non-terminal residue" evidence="2">
    <location>
        <position position="80"/>
    </location>
</feature>
<proteinExistence type="predicted"/>
<sequence length="80" mass="8957">TGFCTSGDWARDRRDPQQQKVYHSLWFVLSSSLATVRVPGAAFRPNSAAARLLPRSSAAPPHRLSPKPPHPHPPRWRPLL</sequence>
<comment type="caution">
    <text evidence="2">The sequence shown here is derived from an EMBL/GenBank/DDBJ whole genome shotgun (WGS) entry which is preliminary data.</text>
</comment>
<dbReference type="EMBL" id="RWGY01000732">
    <property type="protein sequence ID" value="TVT99311.1"/>
    <property type="molecule type" value="Genomic_DNA"/>
</dbReference>
<protein>
    <submittedName>
        <fullName evidence="2">Uncharacterized protein</fullName>
    </submittedName>
</protein>
<evidence type="ECO:0000256" key="1">
    <source>
        <dbReference type="SAM" id="MobiDB-lite"/>
    </source>
</evidence>
<reference evidence="2 3" key="1">
    <citation type="journal article" date="2019" name="Sci. Rep.">
        <title>A high-quality genome of Eragrostis curvula grass provides insights into Poaceae evolution and supports new strategies to enhance forage quality.</title>
        <authorList>
            <person name="Carballo J."/>
            <person name="Santos B.A.C.M."/>
            <person name="Zappacosta D."/>
            <person name="Garbus I."/>
            <person name="Selva J.P."/>
            <person name="Gallo C.A."/>
            <person name="Diaz A."/>
            <person name="Albertini E."/>
            <person name="Caccamo M."/>
            <person name="Echenique V."/>
        </authorList>
    </citation>
    <scope>NUCLEOTIDE SEQUENCE [LARGE SCALE GENOMIC DNA]</scope>
    <source>
        <strain evidence="3">cv. Victoria</strain>
        <tissue evidence="2">Leaf</tissue>
    </source>
</reference>
<organism evidence="2 3">
    <name type="scientific">Eragrostis curvula</name>
    <name type="common">weeping love grass</name>
    <dbReference type="NCBI Taxonomy" id="38414"/>
    <lineage>
        <taxon>Eukaryota</taxon>
        <taxon>Viridiplantae</taxon>
        <taxon>Streptophyta</taxon>
        <taxon>Embryophyta</taxon>
        <taxon>Tracheophyta</taxon>
        <taxon>Spermatophyta</taxon>
        <taxon>Magnoliopsida</taxon>
        <taxon>Liliopsida</taxon>
        <taxon>Poales</taxon>
        <taxon>Poaceae</taxon>
        <taxon>PACMAD clade</taxon>
        <taxon>Chloridoideae</taxon>
        <taxon>Eragrostideae</taxon>
        <taxon>Eragrostidinae</taxon>
        <taxon>Eragrostis</taxon>
    </lineage>
</organism>